<feature type="domain" description="Integrase core" evidence="2">
    <location>
        <begin position="234"/>
        <end position="437"/>
    </location>
</feature>
<evidence type="ECO:0000313" key="3">
    <source>
        <dbReference type="EMBL" id="KAI7790105.1"/>
    </source>
</evidence>
<dbReference type="InterPro" id="IPR012337">
    <property type="entry name" value="RNaseH-like_sf"/>
</dbReference>
<keyword evidence="4" id="KW-1185">Reference proteome</keyword>
<proteinExistence type="predicted"/>
<dbReference type="SUPFAM" id="SSF53098">
    <property type="entry name" value="Ribonuclease H-like"/>
    <property type="match status" value="1"/>
</dbReference>
<dbReference type="InterPro" id="IPR058913">
    <property type="entry name" value="Integrase_dom_put"/>
</dbReference>
<feature type="signal peptide" evidence="1">
    <location>
        <begin position="1"/>
        <end position="20"/>
    </location>
</feature>
<protein>
    <recommendedName>
        <fullName evidence="2">Integrase core domain-containing protein</fullName>
    </recommendedName>
</protein>
<evidence type="ECO:0000256" key="1">
    <source>
        <dbReference type="SAM" id="SignalP"/>
    </source>
</evidence>
<dbReference type="Pfam" id="PF24764">
    <property type="entry name" value="rva_4"/>
    <property type="match status" value="1"/>
</dbReference>
<evidence type="ECO:0000259" key="2">
    <source>
        <dbReference type="Pfam" id="PF24764"/>
    </source>
</evidence>
<dbReference type="GO" id="GO:0003676">
    <property type="term" value="F:nucleic acid binding"/>
    <property type="evidence" value="ECO:0007669"/>
    <property type="project" value="InterPro"/>
</dbReference>
<comment type="caution">
    <text evidence="3">The sequence shown here is derived from an EMBL/GenBank/DDBJ whole genome shotgun (WGS) entry which is preliminary data.</text>
</comment>
<feature type="non-terminal residue" evidence="3">
    <location>
        <position position="515"/>
    </location>
</feature>
<dbReference type="PANTHER" id="PTHR46791:SF4">
    <property type="match status" value="1"/>
</dbReference>
<dbReference type="EMBL" id="JAFHDT010000239">
    <property type="protein sequence ID" value="KAI7790105.1"/>
    <property type="molecule type" value="Genomic_DNA"/>
</dbReference>
<dbReference type="Gene3D" id="3.30.420.10">
    <property type="entry name" value="Ribonuclease H-like superfamily/Ribonuclease H"/>
    <property type="match status" value="1"/>
</dbReference>
<name>A0A9W7T2C9_TRIRA</name>
<gene>
    <name evidence="3" type="ORF">IRJ41_018663</name>
</gene>
<evidence type="ECO:0000313" key="4">
    <source>
        <dbReference type="Proteomes" id="UP001059041"/>
    </source>
</evidence>
<accession>A0A9W7T2C9</accession>
<dbReference type="PANTHER" id="PTHR46791">
    <property type="entry name" value="EXPRESSED PROTEIN"/>
    <property type="match status" value="1"/>
</dbReference>
<dbReference type="AlphaFoldDB" id="A0A9W7T2C9"/>
<reference evidence="3" key="1">
    <citation type="submission" date="2021-02" db="EMBL/GenBank/DDBJ databases">
        <title>Comparative genomics reveals that relaxation of natural selection precedes convergent phenotypic evolution of cavefish.</title>
        <authorList>
            <person name="Peng Z."/>
        </authorList>
    </citation>
    <scope>NUCLEOTIDE SEQUENCE</scope>
    <source>
        <tissue evidence="3">Muscle</tissue>
    </source>
</reference>
<dbReference type="InterPro" id="IPR036397">
    <property type="entry name" value="RNaseH_sf"/>
</dbReference>
<keyword evidence="1" id="KW-0732">Signal</keyword>
<feature type="chain" id="PRO_5040754914" description="Integrase core domain-containing protein" evidence="1">
    <location>
        <begin position="21"/>
        <end position="515"/>
    </location>
</feature>
<organism evidence="3 4">
    <name type="scientific">Triplophysa rosa</name>
    <name type="common">Cave loach</name>
    <dbReference type="NCBI Taxonomy" id="992332"/>
    <lineage>
        <taxon>Eukaryota</taxon>
        <taxon>Metazoa</taxon>
        <taxon>Chordata</taxon>
        <taxon>Craniata</taxon>
        <taxon>Vertebrata</taxon>
        <taxon>Euteleostomi</taxon>
        <taxon>Actinopterygii</taxon>
        <taxon>Neopterygii</taxon>
        <taxon>Teleostei</taxon>
        <taxon>Ostariophysi</taxon>
        <taxon>Cypriniformes</taxon>
        <taxon>Nemacheilidae</taxon>
        <taxon>Triplophysa</taxon>
    </lineage>
</organism>
<dbReference type="Proteomes" id="UP001059041">
    <property type="component" value="Unassembled WGS sequence"/>
</dbReference>
<sequence>TPRRFFWVLQVFALFSFTSNNEDDITAFLRSALQCLEDIQTADGGTNMVSLHRELEDHTRTLHSFLQAVRAVDEDNPCLLELQSLHRCMVSIEQSYRSMRRPEEGLLVPPTTLTHLPGRPRVAISHAQISYCLGLGRNWQRTASCLGISRRTLYRHRQRLGVQPLTFTIMSNLALNRAVRTILERTPNAGERYVHGSLRARNIRVQRWRVRQSLHEVDPIGRSFRRRHAIRRRVYNVQAPNQLCTQVNLLRYCPPLIDGNHKLVRWRMVFHGCVDGYSRTILYLDCLDNNRATSVLSLFRAGVQHFGLPSRVRCDNGMENVDVGRYMLERRGLNRGSIITGRSVHNQRIERLWAELNRVVIYNFSNLFTFMEDQGILDSLNELHMFCLHFVYLPRVQRGAAEFTAQWNYHGLSTQGGQTPLQLWQSGVIHYAGTGSAATAGVFELPYDNEAEEHGSQIHLQTSNNVVIPPNDVIINETIYSALEEMFDPLSEDGNNGIDLFLSVCNFLQEQMSRQ</sequence>